<accession>A0ABT5MVR2</accession>
<gene>
    <name evidence="2" type="ORF">PSQ40_05040</name>
</gene>
<organism evidence="2 3">
    <name type="scientific">Curvibacter cyanobacteriorum</name>
    <dbReference type="NCBI Taxonomy" id="3026422"/>
    <lineage>
        <taxon>Bacteria</taxon>
        <taxon>Pseudomonadati</taxon>
        <taxon>Pseudomonadota</taxon>
        <taxon>Betaproteobacteria</taxon>
        <taxon>Burkholderiales</taxon>
        <taxon>Comamonadaceae</taxon>
        <taxon>Curvibacter</taxon>
    </lineage>
</organism>
<keyword evidence="1" id="KW-0812">Transmembrane</keyword>
<dbReference type="Proteomes" id="UP001528673">
    <property type="component" value="Unassembled WGS sequence"/>
</dbReference>
<sequence length="58" mass="6670">MSAWVWFIGGWALLLVLMAWCFVRAGRRIEDDAGEFAEDLAEAMIEDIQARRTIKPKD</sequence>
<dbReference type="EMBL" id="JAQSIP010000002">
    <property type="protein sequence ID" value="MDD0837932.1"/>
    <property type="molecule type" value="Genomic_DNA"/>
</dbReference>
<dbReference type="RefSeq" id="WP_273949259.1">
    <property type="nucleotide sequence ID" value="NZ_JAQSIP010000002.1"/>
</dbReference>
<evidence type="ECO:0008006" key="4">
    <source>
        <dbReference type="Google" id="ProtNLM"/>
    </source>
</evidence>
<comment type="caution">
    <text evidence="2">The sequence shown here is derived from an EMBL/GenBank/DDBJ whole genome shotgun (WGS) entry which is preliminary data.</text>
</comment>
<name>A0ABT5MVR2_9BURK</name>
<reference evidence="2 3" key="1">
    <citation type="submission" date="2023-02" db="EMBL/GenBank/DDBJ databases">
        <title>Bacterial whole genomic sequence of Curvibacter sp. HBC61.</title>
        <authorList>
            <person name="Le V."/>
            <person name="Ko S.-R."/>
            <person name="Ahn C.-Y."/>
            <person name="Oh H.-M."/>
        </authorList>
    </citation>
    <scope>NUCLEOTIDE SEQUENCE [LARGE SCALE GENOMIC DNA]</scope>
    <source>
        <strain evidence="2 3">HBC61</strain>
    </source>
</reference>
<proteinExistence type="predicted"/>
<keyword evidence="1" id="KW-0472">Membrane</keyword>
<protein>
    <recommendedName>
        <fullName evidence="4">CcoQ/FixQ family Cbb3-type cytochrome c oxidase assembly chaperone</fullName>
    </recommendedName>
</protein>
<evidence type="ECO:0000313" key="2">
    <source>
        <dbReference type="EMBL" id="MDD0837932.1"/>
    </source>
</evidence>
<keyword evidence="3" id="KW-1185">Reference proteome</keyword>
<keyword evidence="1" id="KW-1133">Transmembrane helix</keyword>
<evidence type="ECO:0000313" key="3">
    <source>
        <dbReference type="Proteomes" id="UP001528673"/>
    </source>
</evidence>
<feature type="transmembrane region" description="Helical" evidence="1">
    <location>
        <begin position="6"/>
        <end position="23"/>
    </location>
</feature>
<evidence type="ECO:0000256" key="1">
    <source>
        <dbReference type="SAM" id="Phobius"/>
    </source>
</evidence>